<dbReference type="STRING" id="651561.BBI00_05305"/>
<dbReference type="KEGG" id="carh:EGY05_08725"/>
<comment type="caution">
    <text evidence="1">The sequence shown here is derived from an EMBL/GenBank/DDBJ whole genome shotgun (WGS) entry which is preliminary data.</text>
</comment>
<protein>
    <submittedName>
        <fullName evidence="1">Uncharacterized protein</fullName>
    </submittedName>
</protein>
<dbReference type="Proteomes" id="UP000093432">
    <property type="component" value="Unassembled WGS sequence"/>
</dbReference>
<name>A0A1B8ZQE0_9FLAO</name>
<organism evidence="1 2">
    <name type="scientific">Chryseobacterium arthrosphaerae</name>
    <dbReference type="NCBI Taxonomy" id="651561"/>
    <lineage>
        <taxon>Bacteria</taxon>
        <taxon>Pseudomonadati</taxon>
        <taxon>Bacteroidota</taxon>
        <taxon>Flavobacteriia</taxon>
        <taxon>Flavobacteriales</taxon>
        <taxon>Weeksellaceae</taxon>
        <taxon>Chryseobacterium group</taxon>
        <taxon>Chryseobacterium</taxon>
    </lineage>
</organism>
<evidence type="ECO:0000313" key="1">
    <source>
        <dbReference type="EMBL" id="OCA73794.1"/>
    </source>
</evidence>
<dbReference type="AlphaFoldDB" id="A0A1B8ZQE0"/>
<proteinExistence type="predicted"/>
<sequence>MSTIKLIEKSQTKFNEEILTNSYQEYRSNIFFKDTSEIQIIVATYLIFKIFQRIKMNFDINLRISGRKKN</sequence>
<reference evidence="2" key="1">
    <citation type="submission" date="2016-07" db="EMBL/GenBank/DDBJ databases">
        <authorList>
            <person name="Florea S."/>
            <person name="Webb J.S."/>
            <person name="Jaromczyk J."/>
            <person name="Schardl C.L."/>
        </authorList>
    </citation>
    <scope>NUCLEOTIDE SEQUENCE [LARGE SCALE GENOMIC DNA]</scope>
    <source>
        <strain evidence="2">CC-VM-7</strain>
    </source>
</reference>
<gene>
    <name evidence="1" type="ORF">BBI00_05305</name>
</gene>
<evidence type="ECO:0000313" key="2">
    <source>
        <dbReference type="Proteomes" id="UP000093432"/>
    </source>
</evidence>
<accession>A0A1B8ZQE0</accession>
<dbReference type="EMBL" id="MAYG01000001">
    <property type="protein sequence ID" value="OCA73794.1"/>
    <property type="molecule type" value="Genomic_DNA"/>
</dbReference>